<dbReference type="EMBL" id="GBXM01032989">
    <property type="protein sequence ID" value="JAH75588.1"/>
    <property type="molecule type" value="Transcribed_RNA"/>
</dbReference>
<reference evidence="2" key="1">
    <citation type="submission" date="2014-11" db="EMBL/GenBank/DDBJ databases">
        <authorList>
            <person name="Amaro Gonzalez C."/>
        </authorList>
    </citation>
    <scope>NUCLEOTIDE SEQUENCE</scope>
</reference>
<proteinExistence type="predicted"/>
<evidence type="ECO:0000256" key="1">
    <source>
        <dbReference type="SAM" id="MobiDB-lite"/>
    </source>
</evidence>
<sequence>MTMTSPLPRRSGGESPEEGSATCRGAGC</sequence>
<dbReference type="AlphaFoldDB" id="A0A0E9VEF5"/>
<organism evidence="2">
    <name type="scientific">Anguilla anguilla</name>
    <name type="common">European freshwater eel</name>
    <name type="synonym">Muraena anguilla</name>
    <dbReference type="NCBI Taxonomy" id="7936"/>
    <lineage>
        <taxon>Eukaryota</taxon>
        <taxon>Metazoa</taxon>
        <taxon>Chordata</taxon>
        <taxon>Craniata</taxon>
        <taxon>Vertebrata</taxon>
        <taxon>Euteleostomi</taxon>
        <taxon>Actinopterygii</taxon>
        <taxon>Neopterygii</taxon>
        <taxon>Teleostei</taxon>
        <taxon>Anguilliformes</taxon>
        <taxon>Anguillidae</taxon>
        <taxon>Anguilla</taxon>
    </lineage>
</organism>
<protein>
    <submittedName>
        <fullName evidence="2">Uncharacterized protein</fullName>
    </submittedName>
</protein>
<evidence type="ECO:0000313" key="2">
    <source>
        <dbReference type="EMBL" id="JAH75588.1"/>
    </source>
</evidence>
<reference evidence="2" key="2">
    <citation type="journal article" date="2015" name="Fish Shellfish Immunol.">
        <title>Early steps in the European eel (Anguilla anguilla)-Vibrio vulnificus interaction in the gills: Role of the RtxA13 toxin.</title>
        <authorList>
            <person name="Callol A."/>
            <person name="Pajuelo D."/>
            <person name="Ebbesson L."/>
            <person name="Teles M."/>
            <person name="MacKenzie S."/>
            <person name="Amaro C."/>
        </authorList>
    </citation>
    <scope>NUCLEOTIDE SEQUENCE</scope>
</reference>
<name>A0A0E9VEF5_ANGAN</name>
<accession>A0A0E9VEF5</accession>
<feature type="region of interest" description="Disordered" evidence="1">
    <location>
        <begin position="1"/>
        <end position="28"/>
    </location>
</feature>